<keyword evidence="8 10" id="KW-0472">Membrane</keyword>
<comment type="caution">
    <text evidence="16">The sequence shown here is derived from an EMBL/GenBank/DDBJ whole genome shotgun (WGS) entry which is preliminary data.</text>
</comment>
<organism evidence="16 17">
    <name type="scientific">Lacibacterium aquatile</name>
    <dbReference type="NCBI Taxonomy" id="1168082"/>
    <lineage>
        <taxon>Bacteria</taxon>
        <taxon>Pseudomonadati</taxon>
        <taxon>Pseudomonadota</taxon>
        <taxon>Alphaproteobacteria</taxon>
        <taxon>Rhodospirillales</taxon>
        <taxon>Rhodospirillaceae</taxon>
    </lineage>
</organism>
<dbReference type="Gene3D" id="2.40.170.20">
    <property type="entry name" value="TonB-dependent receptor, beta-barrel domain"/>
    <property type="match status" value="1"/>
</dbReference>
<dbReference type="InterPro" id="IPR037066">
    <property type="entry name" value="Plug_dom_sf"/>
</dbReference>
<dbReference type="Proteomes" id="UP001597295">
    <property type="component" value="Unassembled WGS sequence"/>
</dbReference>
<dbReference type="PROSITE" id="PS01156">
    <property type="entry name" value="TONB_DEPENDENT_REC_2"/>
    <property type="match status" value="1"/>
</dbReference>
<keyword evidence="17" id="KW-1185">Reference proteome</keyword>
<sequence>MRKLKRRVARRSMALLAAPAIVTFGVASMLTPAGAQAQQTQPQTTVLKPLTLEGVARQQETNVELPEADIDTRQPQNLRELFETQSGVTVAGGSTASQKFYVNGLDQAKLNVSIDGAMQRNNMWHHGGNMFFDPSFLKSVEIDAGVAPADAGPGALGGAARFETKNAREMLEPGRSFGGLASLGYDTNSQAIRTTGAGYVASGGFDFLGMASRLKGDDYVNGDGNGERGTADNLIDVLAKIGYQTDGGDRFQITGERVRDNGYRRFRANLGNFGGPGAVMSDNKAVRENLSFSYKKLQPTDWFDPEVEVYYSKSDLERPRDEPLLPPPFWRGNFNSNMTTVGGKVQNSFAIPTGKLTVGTDYYHSSSEVNGFMPGLTNLDERVSNIGGFIQARVEPFQDLKVSTGLRVDRQHYRSVDDQKFDNTGFSPNISAEYTIAKYFTPFAGYSYNWGGIEQSEIAPFHAAPYTYATDIQPASSHNFRGGLKVNYEGFHAQAAYFHTVVYNPTTYNYPPPTGQRLNGRDLISRGIDLGVGYGWENAGVDFKYTHTVNRYGERMSLPEDYSNGVPVGDIFKLGGWYRIDSVGVTLGGSAEVARSVDDWALTNAGYEKIDGYGTANLFVSWQPTFADFLTLRAEANNIFDENYVSRGSYSETATVTPVYSPGRSFLFSATAKF</sequence>
<evidence type="ECO:0000256" key="9">
    <source>
        <dbReference type="ARBA" id="ARBA00023237"/>
    </source>
</evidence>
<evidence type="ECO:0000313" key="16">
    <source>
        <dbReference type="EMBL" id="MFD2265102.1"/>
    </source>
</evidence>
<feature type="chain" id="PRO_5046282761" evidence="13">
    <location>
        <begin position="38"/>
        <end position="674"/>
    </location>
</feature>
<dbReference type="EMBL" id="JBHUIP010000016">
    <property type="protein sequence ID" value="MFD2265102.1"/>
    <property type="molecule type" value="Genomic_DNA"/>
</dbReference>
<keyword evidence="4 10" id="KW-1134">Transmembrane beta strand</keyword>
<dbReference type="PANTHER" id="PTHR30069:SF41">
    <property type="entry name" value="HEME_HEMOPEXIN UTILIZATION PROTEIN C"/>
    <property type="match status" value="1"/>
</dbReference>
<evidence type="ECO:0000256" key="5">
    <source>
        <dbReference type="ARBA" id="ARBA00022692"/>
    </source>
</evidence>
<gene>
    <name evidence="16" type="ORF">ACFSM5_19525</name>
</gene>
<dbReference type="Pfam" id="PF07715">
    <property type="entry name" value="Plug"/>
    <property type="match status" value="1"/>
</dbReference>
<keyword evidence="9 10" id="KW-0998">Cell outer membrane</keyword>
<comment type="subcellular location">
    <subcellularLocation>
        <location evidence="1 10">Cell outer membrane</location>
        <topology evidence="1 10">Multi-pass membrane protein</topology>
    </subcellularLocation>
</comment>
<dbReference type="Pfam" id="PF00593">
    <property type="entry name" value="TonB_dep_Rec_b-barrel"/>
    <property type="match status" value="1"/>
</dbReference>
<evidence type="ECO:0000256" key="6">
    <source>
        <dbReference type="ARBA" id="ARBA00022729"/>
    </source>
</evidence>
<dbReference type="PANTHER" id="PTHR30069">
    <property type="entry name" value="TONB-DEPENDENT OUTER MEMBRANE RECEPTOR"/>
    <property type="match status" value="1"/>
</dbReference>
<evidence type="ECO:0000259" key="14">
    <source>
        <dbReference type="Pfam" id="PF00593"/>
    </source>
</evidence>
<keyword evidence="7 12" id="KW-0798">TonB box</keyword>
<dbReference type="InterPro" id="IPR036942">
    <property type="entry name" value="Beta-barrel_TonB_sf"/>
</dbReference>
<evidence type="ECO:0000256" key="13">
    <source>
        <dbReference type="SAM" id="SignalP"/>
    </source>
</evidence>
<keyword evidence="3 10" id="KW-0813">Transport</keyword>
<evidence type="ECO:0000256" key="10">
    <source>
        <dbReference type="PROSITE-ProRule" id="PRU01360"/>
    </source>
</evidence>
<protein>
    <submittedName>
        <fullName evidence="16">TonB-dependent receptor domain-containing protein</fullName>
    </submittedName>
</protein>
<dbReference type="PROSITE" id="PS52016">
    <property type="entry name" value="TONB_DEPENDENT_REC_3"/>
    <property type="match status" value="1"/>
</dbReference>
<evidence type="ECO:0000256" key="11">
    <source>
        <dbReference type="PROSITE-ProRule" id="PRU10144"/>
    </source>
</evidence>
<dbReference type="InterPro" id="IPR012910">
    <property type="entry name" value="Plug_dom"/>
</dbReference>
<proteinExistence type="inferred from homology"/>
<feature type="domain" description="TonB-dependent receptor plug" evidence="15">
    <location>
        <begin position="65"/>
        <end position="159"/>
    </location>
</feature>
<accession>A0ABW5DW40</accession>
<evidence type="ECO:0000259" key="15">
    <source>
        <dbReference type="Pfam" id="PF07715"/>
    </source>
</evidence>
<feature type="signal peptide" evidence="13">
    <location>
        <begin position="1"/>
        <end position="37"/>
    </location>
</feature>
<evidence type="ECO:0000256" key="1">
    <source>
        <dbReference type="ARBA" id="ARBA00004571"/>
    </source>
</evidence>
<evidence type="ECO:0000256" key="3">
    <source>
        <dbReference type="ARBA" id="ARBA00022448"/>
    </source>
</evidence>
<evidence type="ECO:0000256" key="4">
    <source>
        <dbReference type="ARBA" id="ARBA00022452"/>
    </source>
</evidence>
<keyword evidence="6 13" id="KW-0732">Signal</keyword>
<reference evidence="17" key="1">
    <citation type="journal article" date="2019" name="Int. J. Syst. Evol. Microbiol.">
        <title>The Global Catalogue of Microorganisms (GCM) 10K type strain sequencing project: providing services to taxonomists for standard genome sequencing and annotation.</title>
        <authorList>
            <consortium name="The Broad Institute Genomics Platform"/>
            <consortium name="The Broad Institute Genome Sequencing Center for Infectious Disease"/>
            <person name="Wu L."/>
            <person name="Ma J."/>
        </authorList>
    </citation>
    <scope>NUCLEOTIDE SEQUENCE [LARGE SCALE GENOMIC DNA]</scope>
    <source>
        <strain evidence="17">CGMCC 1.19062</strain>
    </source>
</reference>
<evidence type="ECO:0000313" key="17">
    <source>
        <dbReference type="Proteomes" id="UP001597295"/>
    </source>
</evidence>
<evidence type="ECO:0000256" key="8">
    <source>
        <dbReference type="ARBA" id="ARBA00023136"/>
    </source>
</evidence>
<feature type="domain" description="TonB-dependent receptor-like beta-barrel" evidence="14">
    <location>
        <begin position="251"/>
        <end position="639"/>
    </location>
</feature>
<keyword evidence="16" id="KW-0675">Receptor</keyword>
<name>A0ABW5DW40_9PROT</name>
<dbReference type="InterPro" id="IPR000531">
    <property type="entry name" value="Beta-barrel_TonB"/>
</dbReference>
<dbReference type="SUPFAM" id="SSF56935">
    <property type="entry name" value="Porins"/>
    <property type="match status" value="1"/>
</dbReference>
<dbReference type="InterPro" id="IPR010917">
    <property type="entry name" value="TonB_rcpt_CS"/>
</dbReference>
<comment type="similarity">
    <text evidence="2 10 12">Belongs to the TonB-dependent receptor family.</text>
</comment>
<dbReference type="InterPro" id="IPR039426">
    <property type="entry name" value="TonB-dep_rcpt-like"/>
</dbReference>
<keyword evidence="5 10" id="KW-0812">Transmembrane</keyword>
<evidence type="ECO:0000256" key="12">
    <source>
        <dbReference type="RuleBase" id="RU003357"/>
    </source>
</evidence>
<evidence type="ECO:0000256" key="7">
    <source>
        <dbReference type="ARBA" id="ARBA00023077"/>
    </source>
</evidence>
<evidence type="ECO:0000256" key="2">
    <source>
        <dbReference type="ARBA" id="ARBA00009810"/>
    </source>
</evidence>
<dbReference type="RefSeq" id="WP_379878274.1">
    <property type="nucleotide sequence ID" value="NZ_JBHUIP010000016.1"/>
</dbReference>
<feature type="short sequence motif" description="TonB C-terminal box" evidence="11">
    <location>
        <begin position="657"/>
        <end position="674"/>
    </location>
</feature>
<dbReference type="Gene3D" id="2.170.130.10">
    <property type="entry name" value="TonB-dependent receptor, plug domain"/>
    <property type="match status" value="1"/>
</dbReference>